<dbReference type="SUPFAM" id="SSF51294">
    <property type="entry name" value="Hedgehog/intein (Hint) domain"/>
    <property type="match status" value="1"/>
</dbReference>
<sequence length="215" mass="23449">MTETLYAATPFSAGENINDHSDELGMPIRSATSTDEIPVETLRAGDLDMTRDHGAMPLVWASSSTVTTDMLDVAPNKRPLRIQAGSLGNDLPRRDVDVSPQHRVLVRDGDGQEYLVSARHMMMAGHPGVGLRPQRGVFRLVHIAFENHQIALAEGAEMESFFTGPMAVRALEAAERIALVCAFPDLAQGKNPMQPARPFIKHRDLSEILSRAATA</sequence>
<dbReference type="RefSeq" id="WP_271888889.1">
    <property type="nucleotide sequence ID" value="NZ_JAQBIE010000010.1"/>
</dbReference>
<reference evidence="2" key="1">
    <citation type="submission" date="2022-12" db="EMBL/GenBank/DDBJ databases">
        <title>Paracoccus onchidii sp. nov., isolated from a marine invertebrate from the South China Sea.</title>
        <authorList>
            <person name="Xu S."/>
            <person name="Liu Z."/>
            <person name="Xu Y."/>
        </authorList>
    </citation>
    <scope>NUCLEOTIDE SEQUENCE</scope>
    <source>
        <strain evidence="2">Z330</strain>
    </source>
</reference>
<evidence type="ECO:0000313" key="3">
    <source>
        <dbReference type="Proteomes" id="UP001165641"/>
    </source>
</evidence>
<organism evidence="2 3">
    <name type="scientific">Paracoccus onchidii</name>
    <dbReference type="NCBI Taxonomy" id="3017813"/>
    <lineage>
        <taxon>Bacteria</taxon>
        <taxon>Pseudomonadati</taxon>
        <taxon>Pseudomonadota</taxon>
        <taxon>Alphaproteobacteria</taxon>
        <taxon>Rhodobacterales</taxon>
        <taxon>Paracoccaceae</taxon>
        <taxon>Paracoccus</taxon>
    </lineage>
</organism>
<dbReference type="Proteomes" id="UP001165641">
    <property type="component" value="Unassembled WGS sequence"/>
</dbReference>
<accession>A0ABT4ZET2</accession>
<dbReference type="InterPro" id="IPR036844">
    <property type="entry name" value="Hint_dom_sf"/>
</dbReference>
<evidence type="ECO:0000259" key="1">
    <source>
        <dbReference type="Pfam" id="PF13403"/>
    </source>
</evidence>
<dbReference type="EMBL" id="JAQBIE010000010">
    <property type="protein sequence ID" value="MDB6177769.1"/>
    <property type="molecule type" value="Genomic_DNA"/>
</dbReference>
<protein>
    <submittedName>
        <fullName evidence="2">Hint domain-containing protein</fullName>
    </submittedName>
</protein>
<dbReference type="InterPro" id="IPR028992">
    <property type="entry name" value="Hedgehog/Intein_dom"/>
</dbReference>
<gene>
    <name evidence="2" type="ORF">PAF17_09675</name>
</gene>
<proteinExistence type="predicted"/>
<name>A0ABT4ZET2_9RHOB</name>
<dbReference type="Pfam" id="PF13403">
    <property type="entry name" value="Hint_2"/>
    <property type="match status" value="1"/>
</dbReference>
<feature type="domain" description="Hedgehog/Intein (Hint)" evidence="1">
    <location>
        <begin position="31"/>
        <end position="164"/>
    </location>
</feature>
<comment type="caution">
    <text evidence="2">The sequence shown here is derived from an EMBL/GenBank/DDBJ whole genome shotgun (WGS) entry which is preliminary data.</text>
</comment>
<keyword evidence="3" id="KW-1185">Reference proteome</keyword>
<evidence type="ECO:0000313" key="2">
    <source>
        <dbReference type="EMBL" id="MDB6177769.1"/>
    </source>
</evidence>